<dbReference type="PANTHER" id="PTHR31896">
    <property type="entry name" value="FAMILY REGULATORY PROTEIN, PUTATIVE (AFU_ORTHOLOGUE AFUA_3G14730)-RELATED"/>
    <property type="match status" value="1"/>
</dbReference>
<accession>A0A1E3QIF4</accession>
<evidence type="ECO:0000256" key="2">
    <source>
        <dbReference type="SAM" id="MobiDB-lite"/>
    </source>
</evidence>
<proteinExistence type="predicted"/>
<dbReference type="PANTHER" id="PTHR31896:SF64">
    <property type="entry name" value="TRICHOTHECENE 3-O-ACETYLTRANSFERASE"/>
    <property type="match status" value="1"/>
</dbReference>
<dbReference type="EMBL" id="KV454289">
    <property type="protein sequence ID" value="ODQ76872.1"/>
    <property type="molecule type" value="Genomic_DNA"/>
</dbReference>
<organism evidence="3 4">
    <name type="scientific">Lipomyces starkeyi NRRL Y-11557</name>
    <dbReference type="NCBI Taxonomy" id="675824"/>
    <lineage>
        <taxon>Eukaryota</taxon>
        <taxon>Fungi</taxon>
        <taxon>Dikarya</taxon>
        <taxon>Ascomycota</taxon>
        <taxon>Saccharomycotina</taxon>
        <taxon>Lipomycetes</taxon>
        <taxon>Lipomycetales</taxon>
        <taxon>Lipomycetaceae</taxon>
        <taxon>Lipomyces</taxon>
    </lineage>
</organism>
<dbReference type="STRING" id="675824.A0A1E3QIF4"/>
<feature type="compositionally biased region" description="Polar residues" evidence="2">
    <location>
        <begin position="1"/>
        <end position="10"/>
    </location>
</feature>
<dbReference type="AlphaFoldDB" id="A0A1E3QIF4"/>
<dbReference type="InterPro" id="IPR051283">
    <property type="entry name" value="Sec_Metabolite_Acyltrans"/>
</dbReference>
<dbReference type="OrthoDB" id="1862401at2759"/>
<sequence length="490" mass="53890">MTVSGENPSTELRLRPTGWESSPESEQFPLPLMGHIMPKIYVLIAEVFSLPEDADAGAIVQSMTAGLEFALSQFPILTGVLEMDADSGRMWVSKKRTSTVNLHIKHMAREDEFPSYEDLAKQDFPASLIDGNKLLPESVTAKQLHSPLGDNNEEGIPVAAFQLNFIRGGLIIGVAVHHALSDGPGCDGFLTTWAENSAAAASGTPFVTAKHQFQLQGSPFDVEKPTPQQMEKLETAFPLVKDAGGPMPPLPADFKMPSLVCQMWHFPKSKAEALKLQASSKVEDGWVSTYDVVMALLWSSVSRAKLEMLKPDLDSKAILVHAVDTRKVWNPALPERFLGVGSCGARCEPLAIKDIIAPDNLSKVAATVRASINTLTPQYLTGLLQWIAGRDDKRWLEISLKSFLGMDFGASSWQGMTAYEKHNFGFGWPKALRWPSPPFEGFVFLYPSRAAHKYPSEDEGIEVCVCLEMSCMDRLMKDETLLAYAHPRGL</sequence>
<gene>
    <name evidence="3" type="ORF">LIPSTDRAFT_67879</name>
</gene>
<dbReference type="InterPro" id="IPR023213">
    <property type="entry name" value="CAT-like_dom_sf"/>
</dbReference>
<keyword evidence="4" id="KW-1185">Reference proteome</keyword>
<feature type="region of interest" description="Disordered" evidence="2">
    <location>
        <begin position="1"/>
        <end position="25"/>
    </location>
</feature>
<dbReference type="Gene3D" id="3.30.559.10">
    <property type="entry name" value="Chloramphenicol acetyltransferase-like domain"/>
    <property type="match status" value="2"/>
</dbReference>
<name>A0A1E3QIF4_LIPST</name>
<evidence type="ECO:0000256" key="1">
    <source>
        <dbReference type="ARBA" id="ARBA00022679"/>
    </source>
</evidence>
<keyword evidence="1" id="KW-0808">Transferase</keyword>
<protein>
    <submittedName>
        <fullName evidence="3">Uncharacterized protein</fullName>
    </submittedName>
</protein>
<reference evidence="3 4" key="1">
    <citation type="journal article" date="2016" name="Proc. Natl. Acad. Sci. U.S.A.">
        <title>Comparative genomics of biotechnologically important yeasts.</title>
        <authorList>
            <person name="Riley R."/>
            <person name="Haridas S."/>
            <person name="Wolfe K.H."/>
            <person name="Lopes M.R."/>
            <person name="Hittinger C.T."/>
            <person name="Goeker M."/>
            <person name="Salamov A.A."/>
            <person name="Wisecaver J.H."/>
            <person name="Long T.M."/>
            <person name="Calvey C.H."/>
            <person name="Aerts A.L."/>
            <person name="Barry K.W."/>
            <person name="Choi C."/>
            <person name="Clum A."/>
            <person name="Coughlan A.Y."/>
            <person name="Deshpande S."/>
            <person name="Douglass A.P."/>
            <person name="Hanson S.J."/>
            <person name="Klenk H.-P."/>
            <person name="LaButti K.M."/>
            <person name="Lapidus A."/>
            <person name="Lindquist E.A."/>
            <person name="Lipzen A.M."/>
            <person name="Meier-Kolthoff J.P."/>
            <person name="Ohm R.A."/>
            <person name="Otillar R.P."/>
            <person name="Pangilinan J.L."/>
            <person name="Peng Y."/>
            <person name="Rokas A."/>
            <person name="Rosa C.A."/>
            <person name="Scheuner C."/>
            <person name="Sibirny A.A."/>
            <person name="Slot J.C."/>
            <person name="Stielow J.B."/>
            <person name="Sun H."/>
            <person name="Kurtzman C.P."/>
            <person name="Blackwell M."/>
            <person name="Grigoriev I.V."/>
            <person name="Jeffries T.W."/>
        </authorList>
    </citation>
    <scope>NUCLEOTIDE SEQUENCE [LARGE SCALE GENOMIC DNA]</scope>
    <source>
        <strain evidence="3 4">NRRL Y-11557</strain>
    </source>
</reference>
<evidence type="ECO:0000313" key="3">
    <source>
        <dbReference type="EMBL" id="ODQ76872.1"/>
    </source>
</evidence>
<dbReference type="Proteomes" id="UP000094385">
    <property type="component" value="Unassembled WGS sequence"/>
</dbReference>
<dbReference type="Pfam" id="PF02458">
    <property type="entry name" value="Transferase"/>
    <property type="match status" value="1"/>
</dbReference>
<dbReference type="GO" id="GO:0016740">
    <property type="term" value="F:transferase activity"/>
    <property type="evidence" value="ECO:0007669"/>
    <property type="project" value="UniProtKB-KW"/>
</dbReference>
<evidence type="ECO:0000313" key="4">
    <source>
        <dbReference type="Proteomes" id="UP000094385"/>
    </source>
</evidence>